<feature type="domain" description="Alpha-D-phosphohexomutase C-terminal" evidence="12">
    <location>
        <begin position="776"/>
        <end position="828"/>
    </location>
</feature>
<organism evidence="16 17">
    <name type="scientific">Nitrococcus mobilis Nb-231</name>
    <dbReference type="NCBI Taxonomy" id="314278"/>
    <lineage>
        <taxon>Bacteria</taxon>
        <taxon>Pseudomonadati</taxon>
        <taxon>Pseudomonadota</taxon>
        <taxon>Gammaproteobacteria</taxon>
        <taxon>Chromatiales</taxon>
        <taxon>Ectothiorhodospiraceae</taxon>
        <taxon>Nitrococcus</taxon>
    </lineage>
</organism>
<dbReference type="GO" id="GO:0004615">
    <property type="term" value="F:phosphomannomutase activity"/>
    <property type="evidence" value="ECO:0007669"/>
    <property type="project" value="UniProtKB-EC"/>
</dbReference>
<reference evidence="16 17" key="1">
    <citation type="submission" date="2006-02" db="EMBL/GenBank/DDBJ databases">
        <authorList>
            <person name="Waterbury J."/>
            <person name="Ferriera S."/>
            <person name="Johnson J."/>
            <person name="Kravitz S."/>
            <person name="Halpern A."/>
            <person name="Remington K."/>
            <person name="Beeson K."/>
            <person name="Tran B."/>
            <person name="Rogers Y.-H."/>
            <person name="Friedman R."/>
            <person name="Venter J.C."/>
        </authorList>
    </citation>
    <scope>NUCLEOTIDE SEQUENCE [LARGE SCALE GENOMIC DNA]</scope>
    <source>
        <strain evidence="16 17">Nb-231</strain>
    </source>
</reference>
<comment type="similarity">
    <text evidence="4">Belongs to the phosphohexose mutase family.</text>
</comment>
<protein>
    <recommendedName>
        <fullName evidence="5">phosphomannomutase</fullName>
        <ecNumber evidence="5">5.4.2.8</ecNumber>
    </recommendedName>
</protein>
<dbReference type="SUPFAM" id="SSF55957">
    <property type="entry name" value="Phosphoglucomutase, C-terminal domain"/>
    <property type="match status" value="1"/>
</dbReference>
<dbReference type="GO" id="GO:0000287">
    <property type="term" value="F:magnesium ion binding"/>
    <property type="evidence" value="ECO:0007669"/>
    <property type="project" value="InterPro"/>
</dbReference>
<evidence type="ECO:0000256" key="8">
    <source>
        <dbReference type="ARBA" id="ARBA00022842"/>
    </source>
</evidence>
<dbReference type="EMBL" id="AAOF01000016">
    <property type="protein sequence ID" value="EAR20842.1"/>
    <property type="molecule type" value="Genomic_DNA"/>
</dbReference>
<keyword evidence="11" id="KW-0472">Membrane</keyword>
<dbReference type="GO" id="GO:0005975">
    <property type="term" value="P:carbohydrate metabolic process"/>
    <property type="evidence" value="ECO:0007669"/>
    <property type="project" value="InterPro"/>
</dbReference>
<dbReference type="Pfam" id="PF02880">
    <property type="entry name" value="PGM_PMM_III"/>
    <property type="match status" value="1"/>
</dbReference>
<dbReference type="SUPFAM" id="SSF53738">
    <property type="entry name" value="Phosphoglucomutase, first 3 domains"/>
    <property type="match status" value="3"/>
</dbReference>
<dbReference type="InterPro" id="IPR005843">
    <property type="entry name" value="A-D-PHexomutase_C"/>
</dbReference>
<gene>
    <name evidence="16" type="ORF">NB231_11214</name>
</gene>
<dbReference type="AlphaFoldDB" id="A4BU21"/>
<dbReference type="Pfam" id="PF00408">
    <property type="entry name" value="PGM_PMM_IV"/>
    <property type="match status" value="1"/>
</dbReference>
<evidence type="ECO:0000259" key="13">
    <source>
        <dbReference type="Pfam" id="PF02878"/>
    </source>
</evidence>
<evidence type="ECO:0000256" key="3">
    <source>
        <dbReference type="ARBA" id="ARBA00004699"/>
    </source>
</evidence>
<dbReference type="PRINTS" id="PR00509">
    <property type="entry name" value="PGMPMM"/>
</dbReference>
<feature type="domain" description="Alpha-D-phosphohexomutase alpha/beta/alpha" evidence="13">
    <location>
        <begin position="392"/>
        <end position="519"/>
    </location>
</feature>
<dbReference type="Pfam" id="PF02879">
    <property type="entry name" value="PGM_PMM_II"/>
    <property type="match status" value="1"/>
</dbReference>
<dbReference type="eggNOG" id="COG1109">
    <property type="taxonomic scope" value="Bacteria"/>
</dbReference>
<feature type="domain" description="Alpha-D-phosphohexomutase alpha/beta/alpha" evidence="15">
    <location>
        <begin position="638"/>
        <end position="747"/>
    </location>
</feature>
<dbReference type="InterPro" id="IPR005846">
    <property type="entry name" value="A-D-PHexomutase_a/b/a-III"/>
</dbReference>
<proteinExistence type="inferred from homology"/>
<accession>A4BU21</accession>
<dbReference type="CDD" id="cd03089">
    <property type="entry name" value="PMM_PGM"/>
    <property type="match status" value="1"/>
</dbReference>
<dbReference type="FunFam" id="3.40.120.10:FF:000021">
    <property type="entry name" value="Phosphomannomutase/phosphoglucomutase"/>
    <property type="match status" value="1"/>
</dbReference>
<evidence type="ECO:0000256" key="11">
    <source>
        <dbReference type="SAM" id="Phobius"/>
    </source>
</evidence>
<dbReference type="InterPro" id="IPR005845">
    <property type="entry name" value="A-D-PHexomutase_a/b/a-II"/>
</dbReference>
<evidence type="ECO:0000259" key="15">
    <source>
        <dbReference type="Pfam" id="PF02880"/>
    </source>
</evidence>
<evidence type="ECO:0000256" key="6">
    <source>
        <dbReference type="ARBA" id="ARBA00022553"/>
    </source>
</evidence>
<feature type="transmembrane region" description="Helical" evidence="11">
    <location>
        <begin position="265"/>
        <end position="286"/>
    </location>
</feature>
<feature type="transmembrane region" description="Helical" evidence="11">
    <location>
        <begin position="29"/>
        <end position="51"/>
    </location>
</feature>
<dbReference type="InterPro" id="IPR016055">
    <property type="entry name" value="A-D-PHexomutase_a/b/a-I/II/III"/>
</dbReference>
<keyword evidence="11" id="KW-1133">Transmembrane helix</keyword>
<evidence type="ECO:0000256" key="7">
    <source>
        <dbReference type="ARBA" id="ARBA00022723"/>
    </source>
</evidence>
<dbReference type="EC" id="5.4.2.8" evidence="5"/>
<dbReference type="InterPro" id="IPR016066">
    <property type="entry name" value="A-D-PHexomutase_CS"/>
</dbReference>
<comment type="cofactor">
    <cofactor evidence="2">
        <name>Mg(2+)</name>
        <dbReference type="ChEBI" id="CHEBI:18420"/>
    </cofactor>
</comment>
<name>A4BU21_9GAMM</name>
<evidence type="ECO:0000256" key="4">
    <source>
        <dbReference type="ARBA" id="ARBA00010231"/>
    </source>
</evidence>
<comment type="caution">
    <text evidence="16">The sequence shown here is derived from an EMBL/GenBank/DDBJ whole genome shotgun (WGS) entry which is preliminary data.</text>
</comment>
<keyword evidence="6" id="KW-0597">Phosphoprotein</keyword>
<dbReference type="InterPro" id="IPR036900">
    <property type="entry name" value="A-D-PHexomutase_C_sf"/>
</dbReference>
<dbReference type="RefSeq" id="WP_005002583.1">
    <property type="nucleotide sequence ID" value="NZ_CH672427.1"/>
</dbReference>
<keyword evidence="8" id="KW-0460">Magnesium</keyword>
<evidence type="ECO:0000313" key="16">
    <source>
        <dbReference type="EMBL" id="EAR20842.1"/>
    </source>
</evidence>
<keyword evidence="17" id="KW-1185">Reference proteome</keyword>
<dbReference type="HOGENOM" id="CLU_013562_0_1_6"/>
<dbReference type="PANTHER" id="PTHR43771">
    <property type="entry name" value="PHOSPHOMANNOMUTASE"/>
    <property type="match status" value="1"/>
</dbReference>
<dbReference type="PROSITE" id="PS00710">
    <property type="entry name" value="PGM_PMM"/>
    <property type="match status" value="1"/>
</dbReference>
<dbReference type="OrthoDB" id="9803322at2"/>
<evidence type="ECO:0000313" key="17">
    <source>
        <dbReference type="Proteomes" id="UP000003374"/>
    </source>
</evidence>
<evidence type="ECO:0000256" key="2">
    <source>
        <dbReference type="ARBA" id="ARBA00001946"/>
    </source>
</evidence>
<dbReference type="Gene3D" id="3.30.310.50">
    <property type="entry name" value="Alpha-D-phosphohexomutase, C-terminal domain"/>
    <property type="match status" value="1"/>
</dbReference>
<feature type="region of interest" description="Disordered" evidence="10">
    <location>
        <begin position="1"/>
        <end position="20"/>
    </location>
</feature>
<dbReference type="InterPro" id="IPR005841">
    <property type="entry name" value="Alpha-D-phosphohexomutase_SF"/>
</dbReference>
<feature type="domain" description="Alpha-D-phosphohexomutase alpha/beta/alpha" evidence="14">
    <location>
        <begin position="536"/>
        <end position="633"/>
    </location>
</feature>
<dbReference type="InterPro" id="IPR005844">
    <property type="entry name" value="A-D-PHexomutase_a/b/a-I"/>
</dbReference>
<comment type="pathway">
    <text evidence="3">Nucleotide-sugar biosynthesis; GDP-alpha-D-mannose biosynthesis; alpha-D-mannose 1-phosphate from D-fructose 6-phosphate: step 2/2.</text>
</comment>
<dbReference type="Proteomes" id="UP000003374">
    <property type="component" value="Unassembled WGS sequence"/>
</dbReference>
<evidence type="ECO:0000256" key="5">
    <source>
        <dbReference type="ARBA" id="ARBA00012730"/>
    </source>
</evidence>
<keyword evidence="11" id="KW-0812">Transmembrane</keyword>
<evidence type="ECO:0000259" key="12">
    <source>
        <dbReference type="Pfam" id="PF00408"/>
    </source>
</evidence>
<sequence>MKENGKRRARPQDAPAATAPKGPKAITGYFISVALVAVLLLLASLILTAALGQRAKQALWQAAANHTAELISRNLTAQIATLYEALAETARLEVLQKALQNGDQSTLIELTQVLQSALPPAARLLIVPKGGLSPDPNATPPIGYALLDMVKVASAGHRPPAEVHLPGRPGASVNLVEPVRAGDAILGALVLTLPADRWFQQLTPPPQAWIGLRRHSADASVMLAESGNRQAAGPRIRLAVAGTAWQLEYIDGHSADPLAGMNTPLALTVVSAAILLILLSAVIVSVRLRRMLAADGQTFARIVQDCLTGKPQTHYTVRLRELQAALTAALSATRAPQTPIAAAGSPEESVEPAVDSERAAKPVAAPQPMEVAEINAAPHDFASAPPIDPSILRAYNIRGTIGKTLTPEVVHWLGRAIGSEAAARDQQTIVVGYDGRHSSPELAKALNEGLAAAGRHIIDIGRVPTPVVYFATYHLDSHAGVIVTGSHNPPDYNGLKIVLGGESLSGEAIQALGRRIESGDLHLGRGGIERQDIFAAYRERVLHDVALHRPLKVVVDCGNGVAGELAPDLIQALGCEVVELFCEIDGDFPNHHPDPTAPENLESLIQQVHAQQADLGLAFDGDGDRLGVVDNQGKIIWPDRQLMLFAEDILSRNPGSDIVFDVKCTSRLADVITEAAGVPILWKTGHSLIKSKLRETGALLGGEMSGHIFFNDRWYGFDDAIYAAARLLEILSMDPRTSAEVFAQLPEAVSTPELRLDLEEGEPPRLMDTLRERASFGNARVTTIDGLRVDFPDGWGLVRASNTQPCLVLRFEGDDTVALERIETTFRELIERVRPGLKLPF</sequence>
<evidence type="ECO:0000256" key="10">
    <source>
        <dbReference type="SAM" id="MobiDB-lite"/>
    </source>
</evidence>
<keyword evidence="7" id="KW-0479">Metal-binding</keyword>
<dbReference type="STRING" id="314278.NB231_11214"/>
<dbReference type="PANTHER" id="PTHR43771:SF2">
    <property type="entry name" value="PHOSPHOMANNOMUTASE_PHOSPHOGLUCOMUTASE"/>
    <property type="match status" value="1"/>
</dbReference>
<keyword evidence="9" id="KW-0413">Isomerase</keyword>
<evidence type="ECO:0000259" key="14">
    <source>
        <dbReference type="Pfam" id="PF02879"/>
    </source>
</evidence>
<dbReference type="Gene3D" id="3.40.120.10">
    <property type="entry name" value="Alpha-D-Glucose-1,6-Bisphosphate, subunit A, domain 3"/>
    <property type="match status" value="3"/>
</dbReference>
<dbReference type="Pfam" id="PF02878">
    <property type="entry name" value="PGM_PMM_I"/>
    <property type="match status" value="1"/>
</dbReference>
<comment type="catalytic activity">
    <reaction evidence="1">
        <text>alpha-D-mannose 1-phosphate = D-mannose 6-phosphate</text>
        <dbReference type="Rhea" id="RHEA:11140"/>
        <dbReference type="ChEBI" id="CHEBI:58409"/>
        <dbReference type="ChEBI" id="CHEBI:58735"/>
        <dbReference type="EC" id="5.4.2.8"/>
    </reaction>
</comment>
<evidence type="ECO:0000256" key="1">
    <source>
        <dbReference type="ARBA" id="ARBA00000586"/>
    </source>
</evidence>
<evidence type="ECO:0000256" key="9">
    <source>
        <dbReference type="ARBA" id="ARBA00023235"/>
    </source>
</evidence>